<dbReference type="Proteomes" id="UP000295493">
    <property type="component" value="Unassembled WGS sequence"/>
</dbReference>
<evidence type="ECO:0000256" key="1">
    <source>
        <dbReference type="SAM" id="MobiDB-lite"/>
    </source>
</evidence>
<gene>
    <name evidence="2" type="ORF">EV664_105182</name>
</gene>
<accession>A0A4R6FQB9</accession>
<evidence type="ECO:0000313" key="2">
    <source>
        <dbReference type="EMBL" id="TDN82984.1"/>
    </source>
</evidence>
<name>A0A4R6FQB9_9SPHN</name>
<feature type="compositionally biased region" description="Basic and acidic residues" evidence="1">
    <location>
        <begin position="1"/>
        <end position="13"/>
    </location>
</feature>
<reference evidence="2 3" key="1">
    <citation type="submission" date="2019-03" db="EMBL/GenBank/DDBJ databases">
        <title>Genomic Encyclopedia of Type Strains, Phase IV (KMG-IV): sequencing the most valuable type-strain genomes for metagenomic binning, comparative biology and taxonomic classification.</title>
        <authorList>
            <person name="Goeker M."/>
        </authorList>
    </citation>
    <scope>NUCLEOTIDE SEQUENCE [LARGE SCALE GENOMIC DNA]</scope>
    <source>
        <strain evidence="2 3">DSM 25059</strain>
    </source>
</reference>
<dbReference type="AlphaFoldDB" id="A0A4R6FQB9"/>
<evidence type="ECO:0000313" key="3">
    <source>
        <dbReference type="Proteomes" id="UP000295493"/>
    </source>
</evidence>
<dbReference type="OrthoDB" id="7572760at2"/>
<feature type="region of interest" description="Disordered" evidence="1">
    <location>
        <begin position="1"/>
        <end position="22"/>
    </location>
</feature>
<feature type="region of interest" description="Disordered" evidence="1">
    <location>
        <begin position="234"/>
        <end position="254"/>
    </location>
</feature>
<dbReference type="RefSeq" id="WP_133495521.1">
    <property type="nucleotide sequence ID" value="NZ_BMLU01000005.1"/>
</dbReference>
<protein>
    <submittedName>
        <fullName evidence="2">Uncharacterized protein</fullName>
    </submittedName>
</protein>
<keyword evidence="3" id="KW-1185">Reference proteome</keyword>
<organism evidence="2 3">
    <name type="scientific">Stakelama pacifica</name>
    <dbReference type="NCBI Taxonomy" id="517720"/>
    <lineage>
        <taxon>Bacteria</taxon>
        <taxon>Pseudomonadati</taxon>
        <taxon>Pseudomonadota</taxon>
        <taxon>Alphaproteobacteria</taxon>
        <taxon>Sphingomonadales</taxon>
        <taxon>Sphingomonadaceae</taxon>
        <taxon>Stakelama</taxon>
    </lineage>
</organism>
<dbReference type="EMBL" id="SNWD01000005">
    <property type="protein sequence ID" value="TDN82984.1"/>
    <property type="molecule type" value="Genomic_DNA"/>
</dbReference>
<sequence length="254" mass="27585">MSEESALMRDMREFSGTPGKMLGAEVDAEQLDLLRNPETGKLPANTFRVARRKARTGPGRPPGAGNKKSEALAKLIVHKYGDPVEAMAAMYAMPLDQLVELLLIADGSGGREHELFEIARKTQALLDRALDGEAGPLSEKQIERLTELAAKMDGLTQSLKSKPGELALKAMIAQRDAAKEVAQYVHSKRPIAVDMTRRHDVILNIPGLTDVEHLAEMTESGELTEDDLARLEFADFSEVSDPDAKPADGDDDAG</sequence>
<proteinExistence type="predicted"/>
<comment type="caution">
    <text evidence="2">The sequence shown here is derived from an EMBL/GenBank/DDBJ whole genome shotgun (WGS) entry which is preliminary data.</text>
</comment>